<name>A0A2M7QDK2_9BACT</name>
<accession>A0A2M7QDK2</accession>
<protein>
    <recommendedName>
        <fullName evidence="3">Methyltransferase type 11 domain-containing protein</fullName>
    </recommendedName>
</protein>
<dbReference type="AlphaFoldDB" id="A0A2M7QDK2"/>
<sequence>MKNLSRSHHSLLLKYISAYLKERPAFMSFIRPQEAFLFNYFNKYMKGTVLDFGCGDGFFAQVAFDKKKLHIGLEVNNNPRIEETKRRGIYKKIILYDGLTIPLKNASVETVVSNCVFEHIPDIARSVKEIYRILGKGGYCLTSVMTSNWSEMMLGTTIFGNSYAKWMNKRQVHESLLSKKQWETLFKKAGFEIAEEIGYVNNTTAKWLDLFHYLSIPSLVHYSLFKNWSTPFLRKHNAPLASWIYTRIKNDFVSLTQDCSASFFVLQK</sequence>
<organism evidence="1 2">
    <name type="scientific">Candidatus Roizmanbacteria bacterium CG_4_10_14_0_8_um_filter_39_9</name>
    <dbReference type="NCBI Taxonomy" id="1974829"/>
    <lineage>
        <taxon>Bacteria</taxon>
        <taxon>Candidatus Roizmaniibacteriota</taxon>
    </lineage>
</organism>
<reference evidence="2" key="1">
    <citation type="submission" date="2017-09" db="EMBL/GenBank/DDBJ databases">
        <title>Depth-based differentiation of microbial function through sediment-hosted aquifers and enrichment of novel symbionts in the deep terrestrial subsurface.</title>
        <authorList>
            <person name="Probst A.J."/>
            <person name="Ladd B."/>
            <person name="Jarett J.K."/>
            <person name="Geller-Mcgrath D.E."/>
            <person name="Sieber C.M.K."/>
            <person name="Emerson J.B."/>
            <person name="Anantharaman K."/>
            <person name="Thomas B.C."/>
            <person name="Malmstrom R."/>
            <person name="Stieglmeier M."/>
            <person name="Klingl A."/>
            <person name="Woyke T."/>
            <person name="Ryan C.M."/>
            <person name="Banfield J.F."/>
        </authorList>
    </citation>
    <scope>NUCLEOTIDE SEQUENCE [LARGE SCALE GENOMIC DNA]</scope>
</reference>
<dbReference type="Proteomes" id="UP000230108">
    <property type="component" value="Unassembled WGS sequence"/>
</dbReference>
<evidence type="ECO:0000313" key="1">
    <source>
        <dbReference type="EMBL" id="PIY69299.1"/>
    </source>
</evidence>
<evidence type="ECO:0000313" key="2">
    <source>
        <dbReference type="Proteomes" id="UP000230108"/>
    </source>
</evidence>
<dbReference type="InterPro" id="IPR029063">
    <property type="entry name" value="SAM-dependent_MTases_sf"/>
</dbReference>
<dbReference type="PANTHER" id="PTHR43861">
    <property type="entry name" value="TRANS-ACONITATE 2-METHYLTRANSFERASE-RELATED"/>
    <property type="match status" value="1"/>
</dbReference>
<gene>
    <name evidence="1" type="ORF">COY90_01415</name>
</gene>
<proteinExistence type="predicted"/>
<dbReference type="CDD" id="cd02440">
    <property type="entry name" value="AdoMet_MTases"/>
    <property type="match status" value="1"/>
</dbReference>
<dbReference type="SUPFAM" id="SSF53335">
    <property type="entry name" value="S-adenosyl-L-methionine-dependent methyltransferases"/>
    <property type="match status" value="1"/>
</dbReference>
<dbReference type="EMBL" id="PFLF01000036">
    <property type="protein sequence ID" value="PIY69299.1"/>
    <property type="molecule type" value="Genomic_DNA"/>
</dbReference>
<evidence type="ECO:0008006" key="3">
    <source>
        <dbReference type="Google" id="ProtNLM"/>
    </source>
</evidence>
<dbReference type="Gene3D" id="3.40.50.150">
    <property type="entry name" value="Vaccinia Virus protein VP39"/>
    <property type="match status" value="1"/>
</dbReference>
<comment type="caution">
    <text evidence="1">The sequence shown here is derived from an EMBL/GenBank/DDBJ whole genome shotgun (WGS) entry which is preliminary data.</text>
</comment>
<dbReference type="Pfam" id="PF13489">
    <property type="entry name" value="Methyltransf_23"/>
    <property type="match status" value="1"/>
</dbReference>